<dbReference type="Proteomes" id="UP000515145">
    <property type="component" value="Chromosome 21"/>
</dbReference>
<feature type="compositionally biased region" description="Basic residues" evidence="9">
    <location>
        <begin position="85"/>
        <end position="94"/>
    </location>
</feature>
<dbReference type="GO" id="GO:0006417">
    <property type="term" value="P:regulation of translation"/>
    <property type="evidence" value="ECO:0007669"/>
    <property type="project" value="UniProtKB-UniRule"/>
</dbReference>
<evidence type="ECO:0000256" key="1">
    <source>
        <dbReference type="ARBA" id="ARBA00004496"/>
    </source>
</evidence>
<feature type="domain" description="Nanos-type" evidence="10">
    <location>
        <begin position="117"/>
        <end position="171"/>
    </location>
</feature>
<dbReference type="InterPro" id="IPR038129">
    <property type="entry name" value="Nanos_sf"/>
</dbReference>
<dbReference type="PANTHER" id="PTHR12887">
    <property type="entry name" value="NANOS PROTEIN"/>
    <property type="match status" value="1"/>
</dbReference>
<dbReference type="AlphaFoldDB" id="A0A6P7KPT6"/>
<dbReference type="PROSITE" id="PS51522">
    <property type="entry name" value="ZF_NANOS"/>
    <property type="match status" value="1"/>
</dbReference>
<proteinExistence type="inferred from homology"/>
<evidence type="ECO:0000256" key="2">
    <source>
        <dbReference type="ARBA" id="ARBA00022490"/>
    </source>
</evidence>
<feature type="region of interest" description="Disordered" evidence="9">
    <location>
        <begin position="85"/>
        <end position="113"/>
    </location>
</feature>
<keyword evidence="7 8" id="KW-0694">RNA-binding</keyword>
<evidence type="ECO:0000256" key="9">
    <source>
        <dbReference type="SAM" id="MobiDB-lite"/>
    </source>
</evidence>
<evidence type="ECO:0000313" key="12">
    <source>
        <dbReference type="RefSeq" id="XP_028289446.1"/>
    </source>
</evidence>
<protein>
    <submittedName>
        <fullName evidence="12">Nanos homolog 2-like</fullName>
    </submittedName>
</protein>
<dbReference type="InterPro" id="IPR024161">
    <property type="entry name" value="Znf_nanos-typ"/>
</dbReference>
<dbReference type="Gene3D" id="4.10.60.30">
    <property type="entry name" value="Nanos, RNA-binding domain"/>
    <property type="match status" value="1"/>
</dbReference>
<evidence type="ECO:0000256" key="7">
    <source>
        <dbReference type="ARBA" id="ARBA00022884"/>
    </source>
</evidence>
<keyword evidence="6 8" id="KW-0810">Translation regulation</keyword>
<keyword evidence="11" id="KW-1185">Reference proteome</keyword>
<feature type="region of interest" description="Disordered" evidence="9">
    <location>
        <begin position="1"/>
        <end position="23"/>
    </location>
</feature>
<evidence type="ECO:0000256" key="6">
    <source>
        <dbReference type="ARBA" id="ARBA00022845"/>
    </source>
</evidence>
<accession>A0A6P7KPT6</accession>
<dbReference type="InterPro" id="IPR008705">
    <property type="entry name" value="Nanos/Xcar2"/>
</dbReference>
<evidence type="ECO:0000256" key="5">
    <source>
        <dbReference type="ARBA" id="ARBA00022833"/>
    </source>
</evidence>
<dbReference type="GeneID" id="114453750"/>
<evidence type="ECO:0000256" key="4">
    <source>
        <dbReference type="ARBA" id="ARBA00022771"/>
    </source>
</evidence>
<dbReference type="GO" id="GO:0008270">
    <property type="term" value="F:zinc ion binding"/>
    <property type="evidence" value="ECO:0007669"/>
    <property type="project" value="UniProtKB-KW"/>
</dbReference>
<dbReference type="InParanoid" id="A0A6P7KPT6"/>
<evidence type="ECO:0000259" key="10">
    <source>
        <dbReference type="PROSITE" id="PS51522"/>
    </source>
</evidence>
<dbReference type="GO" id="GO:0005737">
    <property type="term" value="C:cytoplasm"/>
    <property type="evidence" value="ECO:0007669"/>
    <property type="project" value="UniProtKB-SubCell"/>
</dbReference>
<sequence>MHQLGSSERLRHNPDFTPKTTTMQKRVDVQSSILSNGVYFNMWHDYMNLSTLLRERMDAGREVDRGDLAMNPAAAAPAPYHHCIRSSRRGKKPKHSVDTSSSSSLSDISSSGSSSDYCPFCKQNGESQRVFRSHRLKSGDGKVICPILRNYTCPICNATGDYAHTRRYCPQVHREDGASRLQGGTLCLNLED</sequence>
<keyword evidence="4 8" id="KW-0863">Zinc-finger</keyword>
<dbReference type="RefSeq" id="XP_028289446.1">
    <property type="nucleotide sequence ID" value="XM_028433645.1"/>
</dbReference>
<dbReference type="OrthoDB" id="5864971at2759"/>
<comment type="similarity">
    <text evidence="8">Belongs to the nanos family.</text>
</comment>
<evidence type="ECO:0000256" key="3">
    <source>
        <dbReference type="ARBA" id="ARBA00022723"/>
    </source>
</evidence>
<name>A0A6P7KPT6_9TELE</name>
<dbReference type="Pfam" id="PF05741">
    <property type="entry name" value="zf-nanos"/>
    <property type="match status" value="1"/>
</dbReference>
<keyword evidence="3" id="KW-0479">Metal-binding</keyword>
<comment type="subcellular location">
    <subcellularLocation>
        <location evidence="1">Cytoplasm</location>
    </subcellularLocation>
</comment>
<dbReference type="GO" id="GO:0003723">
    <property type="term" value="F:RNA binding"/>
    <property type="evidence" value="ECO:0007669"/>
    <property type="project" value="UniProtKB-UniRule"/>
</dbReference>
<organism evidence="11 12">
    <name type="scientific">Parambassis ranga</name>
    <name type="common">Indian glassy fish</name>
    <dbReference type="NCBI Taxonomy" id="210632"/>
    <lineage>
        <taxon>Eukaryota</taxon>
        <taxon>Metazoa</taxon>
        <taxon>Chordata</taxon>
        <taxon>Craniata</taxon>
        <taxon>Vertebrata</taxon>
        <taxon>Euteleostomi</taxon>
        <taxon>Actinopterygii</taxon>
        <taxon>Neopterygii</taxon>
        <taxon>Teleostei</taxon>
        <taxon>Neoteleostei</taxon>
        <taxon>Acanthomorphata</taxon>
        <taxon>Ovalentaria</taxon>
        <taxon>Ambassidae</taxon>
        <taxon>Parambassis</taxon>
    </lineage>
</organism>
<evidence type="ECO:0000313" key="11">
    <source>
        <dbReference type="Proteomes" id="UP000515145"/>
    </source>
</evidence>
<keyword evidence="2" id="KW-0963">Cytoplasm</keyword>
<reference evidence="12" key="1">
    <citation type="submission" date="2025-08" db="UniProtKB">
        <authorList>
            <consortium name="RefSeq"/>
        </authorList>
    </citation>
    <scope>IDENTIFICATION</scope>
</reference>
<keyword evidence="5" id="KW-0862">Zinc</keyword>
<evidence type="ECO:0000256" key="8">
    <source>
        <dbReference type="PROSITE-ProRule" id="PRU00855"/>
    </source>
</evidence>
<gene>
    <name evidence="12" type="primary">LOC114453750</name>
</gene>
<feature type="compositionally biased region" description="Low complexity" evidence="9">
    <location>
        <begin position="98"/>
        <end position="113"/>
    </location>
</feature>